<dbReference type="AlphaFoldDB" id="A0AAV1QXS6"/>
<comment type="caution">
    <text evidence="1">The sequence shown here is derived from an EMBL/GenBank/DDBJ whole genome shotgun (WGS) entry which is preliminary data.</text>
</comment>
<dbReference type="Proteomes" id="UP001314170">
    <property type="component" value="Unassembled WGS sequence"/>
</dbReference>
<protein>
    <submittedName>
        <fullName evidence="1">Uncharacterized protein</fullName>
    </submittedName>
</protein>
<organism evidence="1 2">
    <name type="scientific">Dovyalis caffra</name>
    <dbReference type="NCBI Taxonomy" id="77055"/>
    <lineage>
        <taxon>Eukaryota</taxon>
        <taxon>Viridiplantae</taxon>
        <taxon>Streptophyta</taxon>
        <taxon>Embryophyta</taxon>
        <taxon>Tracheophyta</taxon>
        <taxon>Spermatophyta</taxon>
        <taxon>Magnoliopsida</taxon>
        <taxon>eudicotyledons</taxon>
        <taxon>Gunneridae</taxon>
        <taxon>Pentapetalae</taxon>
        <taxon>rosids</taxon>
        <taxon>fabids</taxon>
        <taxon>Malpighiales</taxon>
        <taxon>Salicaceae</taxon>
        <taxon>Flacourtieae</taxon>
        <taxon>Dovyalis</taxon>
    </lineage>
</organism>
<proteinExistence type="predicted"/>
<evidence type="ECO:0000313" key="2">
    <source>
        <dbReference type="Proteomes" id="UP001314170"/>
    </source>
</evidence>
<evidence type="ECO:0000313" key="1">
    <source>
        <dbReference type="EMBL" id="CAK7326577.1"/>
    </source>
</evidence>
<sequence>MEVTENKPNVASKKRCICAPPTATSRAGSFRCHLHRTTEQKSEENHSDKDGSCENLEFVKMTMHRKLSYNKPQLSRFGRAAAFSLKLQSSWVPAGPAQSKVSLRDLDCKFRSEDPTMPH</sequence>
<name>A0AAV1QXS6_9ROSI</name>
<accession>A0AAV1QXS6</accession>
<reference evidence="1 2" key="1">
    <citation type="submission" date="2024-01" db="EMBL/GenBank/DDBJ databases">
        <authorList>
            <person name="Waweru B."/>
        </authorList>
    </citation>
    <scope>NUCLEOTIDE SEQUENCE [LARGE SCALE GENOMIC DNA]</scope>
</reference>
<gene>
    <name evidence="1" type="ORF">DCAF_LOCUS4279</name>
</gene>
<keyword evidence="2" id="KW-1185">Reference proteome</keyword>
<dbReference type="EMBL" id="CAWUPB010000851">
    <property type="protein sequence ID" value="CAK7326577.1"/>
    <property type="molecule type" value="Genomic_DNA"/>
</dbReference>